<dbReference type="EMBL" id="JAMKFB020000300">
    <property type="protein sequence ID" value="KAL0150342.1"/>
    <property type="molecule type" value="Genomic_DNA"/>
</dbReference>
<evidence type="ECO:0000313" key="1">
    <source>
        <dbReference type="EMBL" id="KAL0150342.1"/>
    </source>
</evidence>
<evidence type="ECO:0000313" key="2">
    <source>
        <dbReference type="Proteomes" id="UP001529510"/>
    </source>
</evidence>
<feature type="non-terminal residue" evidence="1">
    <location>
        <position position="197"/>
    </location>
</feature>
<gene>
    <name evidence="1" type="ORF">M9458_054344</name>
</gene>
<name>A0ABD0MNI9_CIRMR</name>
<protein>
    <submittedName>
        <fullName evidence="1">Uncharacterized protein</fullName>
    </submittedName>
</protein>
<keyword evidence="2" id="KW-1185">Reference proteome</keyword>
<proteinExistence type="predicted"/>
<reference evidence="1 2" key="1">
    <citation type="submission" date="2024-05" db="EMBL/GenBank/DDBJ databases">
        <title>Genome sequencing and assembly of Indian major carp, Cirrhinus mrigala (Hamilton, 1822).</title>
        <authorList>
            <person name="Mohindra V."/>
            <person name="Chowdhury L.M."/>
            <person name="Lal K."/>
            <person name="Jena J.K."/>
        </authorList>
    </citation>
    <scope>NUCLEOTIDE SEQUENCE [LARGE SCALE GENOMIC DNA]</scope>
    <source>
        <strain evidence="1">CM1030</strain>
        <tissue evidence="1">Blood</tissue>
    </source>
</reference>
<organism evidence="1 2">
    <name type="scientific">Cirrhinus mrigala</name>
    <name type="common">Mrigala</name>
    <dbReference type="NCBI Taxonomy" id="683832"/>
    <lineage>
        <taxon>Eukaryota</taxon>
        <taxon>Metazoa</taxon>
        <taxon>Chordata</taxon>
        <taxon>Craniata</taxon>
        <taxon>Vertebrata</taxon>
        <taxon>Euteleostomi</taxon>
        <taxon>Actinopterygii</taxon>
        <taxon>Neopterygii</taxon>
        <taxon>Teleostei</taxon>
        <taxon>Ostariophysi</taxon>
        <taxon>Cypriniformes</taxon>
        <taxon>Cyprinidae</taxon>
        <taxon>Labeoninae</taxon>
        <taxon>Labeonini</taxon>
        <taxon>Cirrhinus</taxon>
    </lineage>
</organism>
<comment type="caution">
    <text evidence="1">The sequence shown here is derived from an EMBL/GenBank/DDBJ whole genome shotgun (WGS) entry which is preliminary data.</text>
</comment>
<dbReference type="Proteomes" id="UP001529510">
    <property type="component" value="Unassembled WGS sequence"/>
</dbReference>
<sequence>MAIACLGLNESPAQSAQTNFFFRQPTAATSFAMPPCKDFVAEFSNTVTGSGPKWRSKIAQTLAYMAEADSIGMGHAPEIEQPVAALVVSPEEALGGTCHIPRTESTFCQLLLAATSALEPTNVDSSISQFLQTALLAMGHMTRELGNLTSTLLAARCQVWLAQARLPEDCKKALRERFLLFLGIFLGLMFQNYWKIG</sequence>
<accession>A0ABD0MNI9</accession>
<dbReference type="AlphaFoldDB" id="A0ABD0MNI9"/>